<dbReference type="EMBL" id="DSQF01000008">
    <property type="protein sequence ID" value="HGZ42700.1"/>
    <property type="molecule type" value="Genomic_DNA"/>
</dbReference>
<keyword evidence="1" id="KW-0472">Membrane</keyword>
<keyword evidence="1" id="KW-0812">Transmembrane</keyword>
<name>A0A832I3N8_UNCEI</name>
<comment type="caution">
    <text evidence="2">The sequence shown here is derived from an EMBL/GenBank/DDBJ whole genome shotgun (WGS) entry which is preliminary data.</text>
</comment>
<accession>A0A832I3N8</accession>
<sequence>MLFSIPAGITLIGLPYYMLGHAARLRSPLHPVLRPSGPVGLAFGVAAFAMFLFLWLYPLRKRARWLAWTGAVGRWLDVHIVCGLMVPLAAAVHAGWRFEGLIGLGYLSMAVVSASGVVGRYLYTHIPRRRNGLEMTRDEIAAERRGLVTEIAAATRIEPHVIERALASGSGDLQGLGPLATVRALIADDLERRRVVRALERRLRVPGGPGLERGAARRVLALARREVRLGQQVRALEATRRLFAWWHVAHRPFAITALLAVLLHVAVALALGAVGAG</sequence>
<organism evidence="2">
    <name type="scientific">Eiseniibacteriota bacterium</name>
    <dbReference type="NCBI Taxonomy" id="2212470"/>
    <lineage>
        <taxon>Bacteria</taxon>
        <taxon>Candidatus Eiseniibacteriota</taxon>
    </lineage>
</organism>
<evidence type="ECO:0000313" key="2">
    <source>
        <dbReference type="EMBL" id="HGZ42700.1"/>
    </source>
</evidence>
<proteinExistence type="predicted"/>
<dbReference type="AlphaFoldDB" id="A0A832I3N8"/>
<feature type="transmembrane region" description="Helical" evidence="1">
    <location>
        <begin position="38"/>
        <end position="57"/>
    </location>
</feature>
<feature type="transmembrane region" description="Helical" evidence="1">
    <location>
        <begin position="253"/>
        <end position="276"/>
    </location>
</feature>
<feature type="transmembrane region" description="Helical" evidence="1">
    <location>
        <begin position="78"/>
        <end position="96"/>
    </location>
</feature>
<keyword evidence="1" id="KW-1133">Transmembrane helix</keyword>
<evidence type="ECO:0000256" key="1">
    <source>
        <dbReference type="SAM" id="Phobius"/>
    </source>
</evidence>
<reference evidence="2" key="1">
    <citation type="journal article" date="2020" name="mSystems">
        <title>Genome- and Community-Level Interaction Insights into Carbon Utilization and Element Cycling Functions of Hydrothermarchaeota in Hydrothermal Sediment.</title>
        <authorList>
            <person name="Zhou Z."/>
            <person name="Liu Y."/>
            <person name="Xu W."/>
            <person name="Pan J."/>
            <person name="Luo Z.H."/>
            <person name="Li M."/>
        </authorList>
    </citation>
    <scope>NUCLEOTIDE SEQUENCE [LARGE SCALE GENOMIC DNA]</scope>
    <source>
        <strain evidence="2">SpSt-381</strain>
    </source>
</reference>
<gene>
    <name evidence="2" type="ORF">ENR23_04610</name>
</gene>
<protein>
    <submittedName>
        <fullName evidence="2">Uncharacterized protein</fullName>
    </submittedName>
</protein>
<feature type="transmembrane region" description="Helical" evidence="1">
    <location>
        <begin position="102"/>
        <end position="123"/>
    </location>
</feature>